<feature type="transmembrane region" description="Helical" evidence="1">
    <location>
        <begin position="21"/>
        <end position="41"/>
    </location>
</feature>
<organism evidence="2 3">
    <name type="scientific">Bacillus glycinifermentans</name>
    <dbReference type="NCBI Taxonomy" id="1664069"/>
    <lineage>
        <taxon>Bacteria</taxon>
        <taxon>Bacillati</taxon>
        <taxon>Bacillota</taxon>
        <taxon>Bacilli</taxon>
        <taxon>Bacillales</taxon>
        <taxon>Bacillaceae</taxon>
        <taxon>Bacillus</taxon>
    </lineage>
</organism>
<keyword evidence="1" id="KW-1133">Transmembrane helix</keyword>
<feature type="transmembrane region" description="Helical" evidence="1">
    <location>
        <begin position="168"/>
        <end position="189"/>
    </location>
</feature>
<evidence type="ECO:0000256" key="1">
    <source>
        <dbReference type="SAM" id="Phobius"/>
    </source>
</evidence>
<gene>
    <name evidence="2" type="ORF">EQZ20_01760</name>
</gene>
<protein>
    <submittedName>
        <fullName evidence="2">Lantibiotic immunity ABC transporter MutG family permease subunit</fullName>
    </submittedName>
</protein>
<dbReference type="AlphaFoldDB" id="A0AAJ3YV42"/>
<dbReference type="RefSeq" id="WP_046129026.1">
    <property type="nucleotide sequence ID" value="NZ_CP035232.1"/>
</dbReference>
<keyword evidence="1" id="KW-0812">Transmembrane</keyword>
<evidence type="ECO:0000313" key="3">
    <source>
        <dbReference type="Proteomes" id="UP000288675"/>
    </source>
</evidence>
<sequence>MRLFLRCLRADIQKTKRTSFMWLHLLIPFIYAGIFLLYFYSKDPGPFDLYQSYMTLMAVALPFLISIMCGTAAQLEEHAGKFQVLLGATSVKLTAYVSKIALLLMMNAASVFLAIAVYLAGLTFVLKVPDLPYALFWEGGAWLFAGCVTLYMLYFLVSCVFGIGASVLLGGAGFLMTALMNTGLGDVIWKYNPWAWGIRLSGLSGIRYFGKIDAEYMPLFDREMNTGIYMMTFVIMAVFITSILWFIPWEGRKANE</sequence>
<dbReference type="GeneID" id="82851399"/>
<evidence type="ECO:0000313" key="2">
    <source>
        <dbReference type="EMBL" id="QAT63797.1"/>
    </source>
</evidence>
<feature type="transmembrane region" description="Helical" evidence="1">
    <location>
        <begin position="53"/>
        <end position="75"/>
    </location>
</feature>
<dbReference type="KEGG" id="bgy:BGLY_0318"/>
<dbReference type="Pfam" id="PF12730">
    <property type="entry name" value="ABC2_membrane_4"/>
    <property type="match status" value="1"/>
</dbReference>
<feature type="transmembrane region" description="Helical" evidence="1">
    <location>
        <begin position="227"/>
        <end position="247"/>
    </location>
</feature>
<dbReference type="EMBL" id="CP035232">
    <property type="protein sequence ID" value="QAT63797.1"/>
    <property type="molecule type" value="Genomic_DNA"/>
</dbReference>
<feature type="transmembrane region" description="Helical" evidence="1">
    <location>
        <begin position="141"/>
        <end position="161"/>
    </location>
</feature>
<dbReference type="CDD" id="cd21808">
    <property type="entry name" value="ABC-2_lan_permease_MutG"/>
    <property type="match status" value="1"/>
</dbReference>
<dbReference type="NCBIfam" id="TIGR03733">
    <property type="entry name" value="lanti_perm_MutG"/>
    <property type="match status" value="1"/>
</dbReference>
<dbReference type="Proteomes" id="UP000288675">
    <property type="component" value="Chromosome"/>
</dbReference>
<feature type="transmembrane region" description="Helical" evidence="1">
    <location>
        <begin position="96"/>
        <end position="121"/>
    </location>
</feature>
<accession>A0AAJ3YV42</accession>
<proteinExistence type="predicted"/>
<keyword evidence="1" id="KW-0472">Membrane</keyword>
<reference evidence="2 3" key="1">
    <citation type="submission" date="2019-01" db="EMBL/GenBank/DDBJ databases">
        <title>Genome sequence of Bacillus glycinifermentans SRCM103574.</title>
        <authorList>
            <person name="Kong H.-J."/>
            <person name="Jeong S.-Y."/>
            <person name="Jeong D.-Y."/>
        </authorList>
    </citation>
    <scope>NUCLEOTIDE SEQUENCE [LARGE SCALE GENOMIC DNA]</scope>
    <source>
        <strain evidence="2 3">SRCM103574</strain>
    </source>
</reference>
<dbReference type="InterPro" id="IPR022294">
    <property type="entry name" value="ABC-transptr_permeasesu"/>
</dbReference>
<name>A0AAJ3YV42_9BACI</name>